<dbReference type="RefSeq" id="WP_090607631.1">
    <property type="nucleotide sequence ID" value="NZ_FNZR01000008.1"/>
</dbReference>
<keyword evidence="2" id="KW-1185">Reference proteome</keyword>
<dbReference type="Proteomes" id="UP000198916">
    <property type="component" value="Unassembled WGS sequence"/>
</dbReference>
<dbReference type="STRING" id="332977.SAMN05421740_108191"/>
<accession>A0A1H7SBG1</accession>
<organism evidence="1 2">
    <name type="scientific">Parapedobacter koreensis</name>
    <dbReference type="NCBI Taxonomy" id="332977"/>
    <lineage>
        <taxon>Bacteria</taxon>
        <taxon>Pseudomonadati</taxon>
        <taxon>Bacteroidota</taxon>
        <taxon>Sphingobacteriia</taxon>
        <taxon>Sphingobacteriales</taxon>
        <taxon>Sphingobacteriaceae</taxon>
        <taxon>Parapedobacter</taxon>
    </lineage>
</organism>
<reference evidence="2" key="1">
    <citation type="submission" date="2016-10" db="EMBL/GenBank/DDBJ databases">
        <authorList>
            <person name="Varghese N."/>
            <person name="Submissions S."/>
        </authorList>
    </citation>
    <scope>NUCLEOTIDE SEQUENCE [LARGE SCALE GENOMIC DNA]</scope>
    <source>
        <strain evidence="2">Jip14</strain>
    </source>
</reference>
<sequence>MIRVYILVIILLTSLFVSCQRGKPVPVARSFDQYLFPEDLQGVVPNGVTGDDSIQLVRAYIEQWTRQQALLHHAQRNVSMNTERLQRQVEEYQNGLIVYEYEQALINQKLDTLVSDEEISAYYDSREELFTLKQPILKTSYIRLKRDAPELDRVKRLFQSTDFEEQDLLEKYCAMYASQYALHDTAWYYVNDLIRKFPIAKINEDDYGKTGRIFEIIENNELYLIILQDSKFRDTRSPLSLVQNNIRNLILNKRKIDLIDQMQRRIMDDAREKNNIEIYN</sequence>
<dbReference type="PROSITE" id="PS51257">
    <property type="entry name" value="PROKAR_LIPOPROTEIN"/>
    <property type="match status" value="1"/>
</dbReference>
<proteinExistence type="predicted"/>
<dbReference type="OrthoDB" id="9785180at2"/>
<gene>
    <name evidence="1" type="ORF">SAMN05421740_108191</name>
</gene>
<evidence type="ECO:0008006" key="3">
    <source>
        <dbReference type="Google" id="ProtNLM"/>
    </source>
</evidence>
<dbReference type="EMBL" id="FNZR01000008">
    <property type="protein sequence ID" value="SEL69639.1"/>
    <property type="molecule type" value="Genomic_DNA"/>
</dbReference>
<evidence type="ECO:0000313" key="2">
    <source>
        <dbReference type="Proteomes" id="UP000198916"/>
    </source>
</evidence>
<name>A0A1H7SBG1_9SPHI</name>
<evidence type="ECO:0000313" key="1">
    <source>
        <dbReference type="EMBL" id="SEL69639.1"/>
    </source>
</evidence>
<dbReference type="AlphaFoldDB" id="A0A1H7SBG1"/>
<protein>
    <recommendedName>
        <fullName evidence="3">PpiC domain-containing protein</fullName>
    </recommendedName>
</protein>